<feature type="domain" description="ABC transporter" evidence="4">
    <location>
        <begin position="8"/>
        <end position="235"/>
    </location>
</feature>
<dbReference type="InterPro" id="IPR027417">
    <property type="entry name" value="P-loop_NTPase"/>
</dbReference>
<evidence type="ECO:0000259" key="4">
    <source>
        <dbReference type="PROSITE" id="PS50893"/>
    </source>
</evidence>
<comment type="caution">
    <text evidence="5">The sequence shown here is derived from an EMBL/GenBank/DDBJ whole genome shotgun (WGS) entry which is preliminary data.</text>
</comment>
<dbReference type="GO" id="GO:0016887">
    <property type="term" value="F:ATP hydrolysis activity"/>
    <property type="evidence" value="ECO:0007669"/>
    <property type="project" value="InterPro"/>
</dbReference>
<keyword evidence="3 5" id="KW-0067">ATP-binding</keyword>
<dbReference type="PROSITE" id="PS50893">
    <property type="entry name" value="ABC_TRANSPORTER_2"/>
    <property type="match status" value="1"/>
</dbReference>
<accession>A0A938B2S5</accession>
<dbReference type="InterPro" id="IPR017871">
    <property type="entry name" value="ABC_transporter-like_CS"/>
</dbReference>
<dbReference type="InterPro" id="IPR050153">
    <property type="entry name" value="Metal_Ion_Import_ABC"/>
</dbReference>
<keyword evidence="1" id="KW-0813">Transport</keyword>
<dbReference type="PANTHER" id="PTHR42734">
    <property type="entry name" value="METAL TRANSPORT SYSTEM ATP-BINDING PROTEIN TM_0124-RELATED"/>
    <property type="match status" value="1"/>
</dbReference>
<evidence type="ECO:0000313" key="6">
    <source>
        <dbReference type="Proteomes" id="UP000712673"/>
    </source>
</evidence>
<dbReference type="Pfam" id="PF00005">
    <property type="entry name" value="ABC_tran"/>
    <property type="match status" value="1"/>
</dbReference>
<dbReference type="EMBL" id="VGLS01000345">
    <property type="protein sequence ID" value="MBM3224521.1"/>
    <property type="molecule type" value="Genomic_DNA"/>
</dbReference>
<dbReference type="AlphaFoldDB" id="A0A938B2S5"/>
<dbReference type="InterPro" id="IPR003593">
    <property type="entry name" value="AAA+_ATPase"/>
</dbReference>
<dbReference type="Proteomes" id="UP000712673">
    <property type="component" value="Unassembled WGS sequence"/>
</dbReference>
<dbReference type="SMART" id="SM00382">
    <property type="entry name" value="AAA"/>
    <property type="match status" value="1"/>
</dbReference>
<keyword evidence="2" id="KW-0547">Nucleotide-binding</keyword>
<organism evidence="5 6">
    <name type="scientific">Tectimicrobiota bacterium</name>
    <dbReference type="NCBI Taxonomy" id="2528274"/>
    <lineage>
        <taxon>Bacteria</taxon>
        <taxon>Pseudomonadati</taxon>
        <taxon>Nitrospinota/Tectimicrobiota group</taxon>
        <taxon>Candidatus Tectimicrobiota</taxon>
    </lineage>
</organism>
<proteinExistence type="predicted"/>
<dbReference type="GO" id="GO:0005524">
    <property type="term" value="F:ATP binding"/>
    <property type="evidence" value="ECO:0007669"/>
    <property type="project" value="UniProtKB-KW"/>
</dbReference>
<evidence type="ECO:0000256" key="2">
    <source>
        <dbReference type="ARBA" id="ARBA00022741"/>
    </source>
</evidence>
<dbReference type="InterPro" id="IPR003439">
    <property type="entry name" value="ABC_transporter-like_ATP-bd"/>
</dbReference>
<evidence type="ECO:0000256" key="3">
    <source>
        <dbReference type="ARBA" id="ARBA00022840"/>
    </source>
</evidence>
<gene>
    <name evidence="5" type="ORF">FJZ47_12065</name>
</gene>
<reference evidence="5" key="1">
    <citation type="submission" date="2019-03" db="EMBL/GenBank/DDBJ databases">
        <title>Lake Tanganyika Metagenome-Assembled Genomes (MAGs).</title>
        <authorList>
            <person name="Tran P."/>
        </authorList>
    </citation>
    <scope>NUCLEOTIDE SEQUENCE</scope>
    <source>
        <strain evidence="5">K_DeepCast_65m_m2_066</strain>
    </source>
</reference>
<evidence type="ECO:0000313" key="5">
    <source>
        <dbReference type="EMBL" id="MBM3224521.1"/>
    </source>
</evidence>
<dbReference type="SUPFAM" id="SSF52540">
    <property type="entry name" value="P-loop containing nucleoside triphosphate hydrolases"/>
    <property type="match status" value="1"/>
</dbReference>
<sequence length="256" mass="27855">MQPPNVLVQATALSLGYAQRPVLRDVHFTIRTGEFWFCLGLNGAGKTTLLQALMGGVRPQAGQLAWHPGLRGRQSIGFVPQQCALNPTLPTTVREFVLLGTVGTSQGWRERRTALHWALTRVGLAALAQQNYWSLSGGQQQRALVARALVRRPQLLLLDEPTSGFDPPTTEELLHCLATLNRQEGVSLFCVTHDLTLVMRYATHLALLAQGQVWAGPVQSILQQHTLTNVYGTAITVTHDVHGAATVHVARAGVSL</sequence>
<dbReference type="PROSITE" id="PS00211">
    <property type="entry name" value="ABC_TRANSPORTER_1"/>
    <property type="match status" value="1"/>
</dbReference>
<name>A0A938B2S5_UNCTE</name>
<evidence type="ECO:0000256" key="1">
    <source>
        <dbReference type="ARBA" id="ARBA00022448"/>
    </source>
</evidence>
<dbReference type="Gene3D" id="3.40.50.300">
    <property type="entry name" value="P-loop containing nucleotide triphosphate hydrolases"/>
    <property type="match status" value="1"/>
</dbReference>
<protein>
    <submittedName>
        <fullName evidence="5">Metal ABC transporter ATP-binding protein</fullName>
    </submittedName>
</protein>